<feature type="region of interest" description="Disordered" evidence="2">
    <location>
        <begin position="454"/>
        <end position="501"/>
    </location>
</feature>
<accession>A0A4D9D7S1</accession>
<evidence type="ECO:0000256" key="2">
    <source>
        <dbReference type="SAM" id="MobiDB-lite"/>
    </source>
</evidence>
<feature type="compositionally biased region" description="Gly residues" evidence="2">
    <location>
        <begin position="58"/>
        <end position="71"/>
    </location>
</feature>
<feature type="compositionally biased region" description="Gly residues" evidence="2">
    <location>
        <begin position="484"/>
        <end position="494"/>
    </location>
</feature>
<dbReference type="EMBL" id="SDOX01000018">
    <property type="protein sequence ID" value="TFJ84688.1"/>
    <property type="molecule type" value="Genomic_DNA"/>
</dbReference>
<evidence type="ECO:0000256" key="1">
    <source>
        <dbReference type="SAM" id="Coils"/>
    </source>
</evidence>
<dbReference type="Proteomes" id="UP000355283">
    <property type="component" value="Unassembled WGS sequence"/>
</dbReference>
<keyword evidence="1" id="KW-0175">Coiled coil</keyword>
<evidence type="ECO:0000313" key="5">
    <source>
        <dbReference type="Proteomes" id="UP000355283"/>
    </source>
</evidence>
<feature type="chain" id="PRO_5020036505" evidence="3">
    <location>
        <begin position="40"/>
        <end position="509"/>
    </location>
</feature>
<sequence>MVVPQDKQGPRRRRRGPGSSPTRTITLYTALLLLGGVEGSEMHDFCPVRIAPLSARGWGSGGGAGGRGRGNGFNDDEDDNDEIAREVSVLEAEQARIMAELEAARLKAQLAKLQQEQAGRGGGGREGNEFAACRDREGDGKAGWGKGREGGREGKGGALTDPEKEARYTEVVEELVNALQDVSQEAGVDFKTIVRGLKASRGEGGGEGGLGFPSSGESALKKSVWDERQVLEAMRKGAGNALVKRMIDGTSEGEEEGDAGGLARLAAWGSLVEKTISSSKYMLTAEKVLGMKHLADRLLPPEIFHGGDITVAHLAVIRAVTQNIADEYPEVRRRRGNMLYVLLNLPWASRGLGQVHQHAEEVAVGAGISMESSLGLGCRGVFESTLADSLPGSAEALSLMEPEAFRATMRALGEFGGLARQLLGLTRMSTEEALKGASFYLVPWLRRVAKRALEGGGEGGGEGGTGWGGGGESEGRRGPFADGDGAGPGRGGEFGRTSGFIGQRRLGGL</sequence>
<evidence type="ECO:0000256" key="3">
    <source>
        <dbReference type="SAM" id="SignalP"/>
    </source>
</evidence>
<feature type="signal peptide" evidence="3">
    <location>
        <begin position="1"/>
        <end position="39"/>
    </location>
</feature>
<name>A0A4D9D7S1_9STRA</name>
<feature type="coiled-coil region" evidence="1">
    <location>
        <begin position="87"/>
        <end position="116"/>
    </location>
</feature>
<organism evidence="4 5">
    <name type="scientific">Nannochloropsis salina CCMP1776</name>
    <dbReference type="NCBI Taxonomy" id="1027361"/>
    <lineage>
        <taxon>Eukaryota</taxon>
        <taxon>Sar</taxon>
        <taxon>Stramenopiles</taxon>
        <taxon>Ochrophyta</taxon>
        <taxon>Eustigmatophyceae</taxon>
        <taxon>Eustigmatales</taxon>
        <taxon>Monodopsidaceae</taxon>
        <taxon>Microchloropsis</taxon>
        <taxon>Microchloropsis salina</taxon>
    </lineage>
</organism>
<keyword evidence="5" id="KW-1185">Reference proteome</keyword>
<keyword evidence="3" id="KW-0732">Signal</keyword>
<feature type="region of interest" description="Disordered" evidence="2">
    <location>
        <begin position="1"/>
        <end position="22"/>
    </location>
</feature>
<reference evidence="4 5" key="1">
    <citation type="submission" date="2019-01" db="EMBL/GenBank/DDBJ databases">
        <title>Nuclear Genome Assembly of the Microalgal Biofuel strain Nannochloropsis salina CCMP1776.</title>
        <authorList>
            <person name="Hovde B."/>
        </authorList>
    </citation>
    <scope>NUCLEOTIDE SEQUENCE [LARGE SCALE GENOMIC DNA]</scope>
    <source>
        <strain evidence="4 5">CCMP1776</strain>
    </source>
</reference>
<feature type="region of interest" description="Disordered" evidence="2">
    <location>
        <begin position="56"/>
        <end position="79"/>
    </location>
</feature>
<protein>
    <submittedName>
        <fullName evidence="4">Uncharacterized protein</fullName>
    </submittedName>
</protein>
<feature type="compositionally biased region" description="Basic and acidic residues" evidence="2">
    <location>
        <begin position="126"/>
        <end position="164"/>
    </location>
</feature>
<feature type="region of interest" description="Disordered" evidence="2">
    <location>
        <begin position="116"/>
        <end position="164"/>
    </location>
</feature>
<gene>
    <name evidence="4" type="ORF">NSK_004152</name>
</gene>
<proteinExistence type="predicted"/>
<evidence type="ECO:0000313" key="4">
    <source>
        <dbReference type="EMBL" id="TFJ84688.1"/>
    </source>
</evidence>
<feature type="compositionally biased region" description="Gly residues" evidence="2">
    <location>
        <begin position="454"/>
        <end position="472"/>
    </location>
</feature>
<dbReference type="AlphaFoldDB" id="A0A4D9D7S1"/>
<comment type="caution">
    <text evidence="4">The sequence shown here is derived from an EMBL/GenBank/DDBJ whole genome shotgun (WGS) entry which is preliminary data.</text>
</comment>